<dbReference type="InterPro" id="IPR018060">
    <property type="entry name" value="HTH_AraC"/>
</dbReference>
<dbReference type="PANTHER" id="PTHR43280:SF2">
    <property type="entry name" value="HTH-TYPE TRANSCRIPTIONAL REGULATOR EXSA"/>
    <property type="match status" value="1"/>
</dbReference>
<keyword evidence="2" id="KW-0238">DNA-binding</keyword>
<dbReference type="Pfam" id="PF10114">
    <property type="entry name" value="PocR"/>
    <property type="match status" value="1"/>
</dbReference>
<sequence length="310" mass="34428">MLTETCHSDSDSTCAPSGAGRSVVDRLSESQLYRDYEQAFRAATGLPLAIRPVKAYENALKSREGGNPFCMLLAQTNAGCANCIKMQADLEQKAGMEPKSLHCFAGLCDSAVPIRVGGELIAFLQTGQILLHQPNQQEFSRTTKQLLAWGSEVNLKALEEAYFQTKVFNPEQYDAMLRLLSTFAEHLATISNSIEPEQSLAAADPEDQVVSRAKKYISERFNERISLDEAAQAVNASTRHFCKVFKQATGITFTDYLARTRVEKAKHLLQNPHLRVSEIAFETGFDSISQFNRSFKRIAGMSPTQFRSEA</sequence>
<evidence type="ECO:0000259" key="5">
    <source>
        <dbReference type="PROSITE" id="PS01124"/>
    </source>
</evidence>
<comment type="caution">
    <text evidence="6">The sequence shown here is derived from an EMBL/GenBank/DDBJ whole genome shotgun (WGS) entry which is preliminary data.</text>
</comment>
<organism evidence="6 7">
    <name type="scientific">Thalassobacterium maritimum</name>
    <dbReference type="NCBI Taxonomy" id="3041265"/>
    <lineage>
        <taxon>Bacteria</taxon>
        <taxon>Pseudomonadati</taxon>
        <taxon>Verrucomicrobiota</taxon>
        <taxon>Opitutia</taxon>
        <taxon>Puniceicoccales</taxon>
        <taxon>Coraliomargaritaceae</taxon>
        <taxon>Thalassobacterium</taxon>
    </lineage>
</organism>
<dbReference type="InterPro" id="IPR018062">
    <property type="entry name" value="HTH_AraC-typ_CS"/>
</dbReference>
<feature type="compositionally biased region" description="Basic and acidic residues" evidence="4">
    <location>
        <begin position="1"/>
        <end position="10"/>
    </location>
</feature>
<dbReference type="Gene3D" id="1.10.10.60">
    <property type="entry name" value="Homeodomain-like"/>
    <property type="match status" value="2"/>
</dbReference>
<dbReference type="InterPro" id="IPR020449">
    <property type="entry name" value="Tscrpt_reg_AraC-type_HTH"/>
</dbReference>
<dbReference type="Pfam" id="PF12833">
    <property type="entry name" value="HTH_18"/>
    <property type="match status" value="1"/>
</dbReference>
<keyword evidence="7" id="KW-1185">Reference proteome</keyword>
<feature type="region of interest" description="Disordered" evidence="4">
    <location>
        <begin position="1"/>
        <end position="20"/>
    </location>
</feature>
<dbReference type="SMART" id="SM00342">
    <property type="entry name" value="HTH_ARAC"/>
    <property type="match status" value="1"/>
</dbReference>
<dbReference type="SUPFAM" id="SSF46689">
    <property type="entry name" value="Homeodomain-like"/>
    <property type="match status" value="2"/>
</dbReference>
<keyword evidence="3" id="KW-0804">Transcription</keyword>
<dbReference type="InterPro" id="IPR009057">
    <property type="entry name" value="Homeodomain-like_sf"/>
</dbReference>
<accession>A0ABU1AYS7</accession>
<evidence type="ECO:0000256" key="3">
    <source>
        <dbReference type="ARBA" id="ARBA00023163"/>
    </source>
</evidence>
<dbReference type="Proteomes" id="UP001225316">
    <property type="component" value="Unassembled WGS sequence"/>
</dbReference>
<protein>
    <submittedName>
        <fullName evidence="6">PocR ligand-binding domain-containing protein</fullName>
    </submittedName>
</protein>
<evidence type="ECO:0000313" key="7">
    <source>
        <dbReference type="Proteomes" id="UP001225316"/>
    </source>
</evidence>
<evidence type="ECO:0000256" key="1">
    <source>
        <dbReference type="ARBA" id="ARBA00023015"/>
    </source>
</evidence>
<dbReference type="RefSeq" id="WP_308952181.1">
    <property type="nucleotide sequence ID" value="NZ_JARXHW010000060.1"/>
</dbReference>
<evidence type="ECO:0000313" key="6">
    <source>
        <dbReference type="EMBL" id="MDQ8209290.1"/>
    </source>
</evidence>
<dbReference type="PROSITE" id="PS01124">
    <property type="entry name" value="HTH_ARAC_FAMILY_2"/>
    <property type="match status" value="1"/>
</dbReference>
<evidence type="ECO:0000256" key="2">
    <source>
        <dbReference type="ARBA" id="ARBA00023125"/>
    </source>
</evidence>
<dbReference type="PRINTS" id="PR00032">
    <property type="entry name" value="HTHARAC"/>
</dbReference>
<evidence type="ECO:0000256" key="4">
    <source>
        <dbReference type="SAM" id="MobiDB-lite"/>
    </source>
</evidence>
<dbReference type="PROSITE" id="PS00041">
    <property type="entry name" value="HTH_ARAC_FAMILY_1"/>
    <property type="match status" value="1"/>
</dbReference>
<name>A0ABU1AYS7_9BACT</name>
<gene>
    <name evidence="6" type="ORF">QEH52_17315</name>
</gene>
<dbReference type="PANTHER" id="PTHR43280">
    <property type="entry name" value="ARAC-FAMILY TRANSCRIPTIONAL REGULATOR"/>
    <property type="match status" value="1"/>
</dbReference>
<keyword evidence="1" id="KW-0805">Transcription regulation</keyword>
<dbReference type="EMBL" id="JARXHW010000060">
    <property type="protein sequence ID" value="MDQ8209290.1"/>
    <property type="molecule type" value="Genomic_DNA"/>
</dbReference>
<dbReference type="InterPro" id="IPR018771">
    <property type="entry name" value="PocR_dom"/>
</dbReference>
<feature type="domain" description="HTH araC/xylS-type" evidence="5">
    <location>
        <begin position="211"/>
        <end position="309"/>
    </location>
</feature>
<reference evidence="6 7" key="1">
    <citation type="submission" date="2023-04" db="EMBL/GenBank/DDBJ databases">
        <title>A novel bacteria isolated from coastal sediment.</title>
        <authorList>
            <person name="Liu X.-J."/>
            <person name="Du Z.-J."/>
        </authorList>
    </citation>
    <scope>NUCLEOTIDE SEQUENCE [LARGE SCALE GENOMIC DNA]</scope>
    <source>
        <strain evidence="6 7">SDUM461003</strain>
    </source>
</reference>
<proteinExistence type="predicted"/>